<keyword evidence="1" id="KW-0472">Membrane</keyword>
<dbReference type="InterPro" id="IPR006860">
    <property type="entry name" value="FecR"/>
</dbReference>
<dbReference type="InterPro" id="IPR032508">
    <property type="entry name" value="FecR_C"/>
</dbReference>
<reference evidence="4 5" key="1">
    <citation type="submission" date="2020-01" db="EMBL/GenBank/DDBJ databases">
        <title>Complete genome sequence of Chitinophaga sp. H33E-04 isolated from quinoa roots.</title>
        <authorList>
            <person name="Weon H.-Y."/>
            <person name="Lee S.A."/>
        </authorList>
    </citation>
    <scope>NUCLEOTIDE SEQUENCE [LARGE SCALE GENOMIC DNA]</scope>
    <source>
        <strain evidence="4 5">H33E-04</strain>
    </source>
</reference>
<dbReference type="InterPro" id="IPR012373">
    <property type="entry name" value="Ferrdict_sens_TM"/>
</dbReference>
<evidence type="ECO:0000313" key="5">
    <source>
        <dbReference type="Proteomes" id="UP000476411"/>
    </source>
</evidence>
<dbReference type="Gene3D" id="2.60.120.1440">
    <property type="match status" value="1"/>
</dbReference>
<sequence length="386" mass="42701">MYDSGKDKQHFFQLLARYNEGEASPEEAAFVEQYLEVLDYRDRNVLKDFDQQKAGIAANIQDQLLQSIRQEPVVRPLFPIRRWAVAAAAVLLLLTGGYYLLRQSPAPAPPQLAKHTDILPGKTGAILTLADGSDIVLDSSQHGLIAMQGTTAIQLRNGEISYKERNGNHSKHTGPVAYNTITTARGRQYQLILPDGTRVWLNAASSLTYPTAFTEKERTVKVTGEAYFDVAANASQPFKVIINDVTSIHVLGTAFNINAYKDEATINTTLITGAVRVSHQETSQLLKPGQEAQIGQQIRLIKEADVNSAVAWKEGIFAFNNADLQTVMRQLARWYDIEVSYEGKIPTATFTGEIDKTLTLSQVLQGLSATSINYKIEGKKLIIIQH</sequence>
<feature type="domain" description="Protein FecR C-terminal" evidence="3">
    <location>
        <begin position="317"/>
        <end position="383"/>
    </location>
</feature>
<dbReference type="EMBL" id="CP048113">
    <property type="protein sequence ID" value="QHS63342.1"/>
    <property type="molecule type" value="Genomic_DNA"/>
</dbReference>
<dbReference type="Proteomes" id="UP000476411">
    <property type="component" value="Chromosome"/>
</dbReference>
<dbReference type="Gene3D" id="3.55.50.30">
    <property type="match status" value="1"/>
</dbReference>
<dbReference type="PANTHER" id="PTHR30273">
    <property type="entry name" value="PERIPLASMIC SIGNAL SENSOR AND SIGMA FACTOR ACTIVATOR FECR-RELATED"/>
    <property type="match status" value="1"/>
</dbReference>
<dbReference type="PIRSF" id="PIRSF018266">
    <property type="entry name" value="FecR"/>
    <property type="match status" value="1"/>
</dbReference>
<gene>
    <name evidence="4" type="ORF">GWR21_28265</name>
</gene>
<evidence type="ECO:0000259" key="2">
    <source>
        <dbReference type="Pfam" id="PF04773"/>
    </source>
</evidence>
<name>A0A6B9ZLS1_9BACT</name>
<feature type="domain" description="FecR protein" evidence="2">
    <location>
        <begin position="180"/>
        <end position="276"/>
    </location>
</feature>
<feature type="transmembrane region" description="Helical" evidence="1">
    <location>
        <begin position="83"/>
        <end position="101"/>
    </location>
</feature>
<evidence type="ECO:0000259" key="3">
    <source>
        <dbReference type="Pfam" id="PF16344"/>
    </source>
</evidence>
<dbReference type="KEGG" id="chih:GWR21_28265"/>
<accession>A0A6B9ZLS1</accession>
<keyword evidence="1" id="KW-0812">Transmembrane</keyword>
<keyword evidence="5" id="KW-1185">Reference proteome</keyword>
<keyword evidence="1" id="KW-1133">Transmembrane helix</keyword>
<dbReference type="PANTHER" id="PTHR30273:SF2">
    <property type="entry name" value="PROTEIN FECR"/>
    <property type="match status" value="1"/>
</dbReference>
<organism evidence="4 5">
    <name type="scientific">Chitinophaga agri</name>
    <dbReference type="NCBI Taxonomy" id="2703787"/>
    <lineage>
        <taxon>Bacteria</taxon>
        <taxon>Pseudomonadati</taxon>
        <taxon>Bacteroidota</taxon>
        <taxon>Chitinophagia</taxon>
        <taxon>Chitinophagales</taxon>
        <taxon>Chitinophagaceae</taxon>
        <taxon>Chitinophaga</taxon>
    </lineage>
</organism>
<dbReference type="GO" id="GO:0016989">
    <property type="term" value="F:sigma factor antagonist activity"/>
    <property type="evidence" value="ECO:0007669"/>
    <property type="project" value="TreeGrafter"/>
</dbReference>
<evidence type="ECO:0000256" key="1">
    <source>
        <dbReference type="SAM" id="Phobius"/>
    </source>
</evidence>
<proteinExistence type="predicted"/>
<evidence type="ECO:0000313" key="4">
    <source>
        <dbReference type="EMBL" id="QHS63342.1"/>
    </source>
</evidence>
<dbReference type="RefSeq" id="WP_162335058.1">
    <property type="nucleotide sequence ID" value="NZ_CP048113.1"/>
</dbReference>
<dbReference type="Pfam" id="PF16344">
    <property type="entry name" value="FecR_C"/>
    <property type="match status" value="1"/>
</dbReference>
<dbReference type="Pfam" id="PF04773">
    <property type="entry name" value="FecR"/>
    <property type="match status" value="1"/>
</dbReference>
<dbReference type="AlphaFoldDB" id="A0A6B9ZLS1"/>
<protein>
    <submittedName>
        <fullName evidence="4">DUF4974 domain-containing protein</fullName>
    </submittedName>
</protein>